<dbReference type="RefSeq" id="WP_331845700.1">
    <property type="nucleotide sequence ID" value="NZ_JAZHPZ010000002.1"/>
</dbReference>
<dbReference type="PROSITE" id="PS50110">
    <property type="entry name" value="RESPONSE_REGULATORY"/>
    <property type="match status" value="1"/>
</dbReference>
<keyword evidence="1" id="KW-0805">Transcription regulation</keyword>
<dbReference type="InterPro" id="IPR041522">
    <property type="entry name" value="CdaR_GGDEF"/>
</dbReference>
<evidence type="ECO:0000256" key="3">
    <source>
        <dbReference type="ARBA" id="ARBA00023163"/>
    </source>
</evidence>
<dbReference type="InterPro" id="IPR011006">
    <property type="entry name" value="CheY-like_superfamily"/>
</dbReference>
<accession>A0ABU7VNY9</accession>
<protein>
    <submittedName>
        <fullName evidence="8">Response regulator</fullName>
    </submittedName>
</protein>
<feature type="domain" description="HTH araC/xylS-type" evidence="6">
    <location>
        <begin position="430"/>
        <end position="528"/>
    </location>
</feature>
<dbReference type="Gene3D" id="3.40.50.2300">
    <property type="match status" value="1"/>
</dbReference>
<evidence type="ECO:0000256" key="1">
    <source>
        <dbReference type="ARBA" id="ARBA00023015"/>
    </source>
</evidence>
<keyword evidence="4" id="KW-0597">Phosphoprotein</keyword>
<proteinExistence type="predicted"/>
<dbReference type="PANTHER" id="PTHR43280">
    <property type="entry name" value="ARAC-FAMILY TRANSCRIPTIONAL REGULATOR"/>
    <property type="match status" value="1"/>
</dbReference>
<keyword evidence="9" id="KW-1185">Reference proteome</keyword>
<dbReference type="Pfam" id="PF00072">
    <property type="entry name" value="Response_reg"/>
    <property type="match status" value="1"/>
</dbReference>
<dbReference type="InterPro" id="IPR018062">
    <property type="entry name" value="HTH_AraC-typ_CS"/>
</dbReference>
<organism evidence="8 9">
    <name type="scientific">Paenibacillus haidiansis</name>
    <dbReference type="NCBI Taxonomy" id="1574488"/>
    <lineage>
        <taxon>Bacteria</taxon>
        <taxon>Bacillati</taxon>
        <taxon>Bacillota</taxon>
        <taxon>Bacilli</taxon>
        <taxon>Bacillales</taxon>
        <taxon>Paenibacillaceae</taxon>
        <taxon>Paenibacillus</taxon>
    </lineage>
</organism>
<comment type="caution">
    <text evidence="8">The sequence shown here is derived from an EMBL/GenBank/DDBJ whole genome shotgun (WGS) entry which is preliminary data.</text>
</comment>
<evidence type="ECO:0000256" key="4">
    <source>
        <dbReference type="PROSITE-ProRule" id="PRU00169"/>
    </source>
</evidence>
<evidence type="ECO:0000259" key="6">
    <source>
        <dbReference type="PROSITE" id="PS01124"/>
    </source>
</evidence>
<feature type="domain" description="Response regulatory" evidence="7">
    <location>
        <begin position="3"/>
        <end position="120"/>
    </location>
</feature>
<feature type="modified residue" description="4-aspartylphosphate" evidence="4">
    <location>
        <position position="55"/>
    </location>
</feature>
<evidence type="ECO:0000256" key="5">
    <source>
        <dbReference type="SAM" id="MobiDB-lite"/>
    </source>
</evidence>
<dbReference type="EMBL" id="JAZHPZ010000002">
    <property type="protein sequence ID" value="MEF2965471.1"/>
    <property type="molecule type" value="Genomic_DNA"/>
</dbReference>
<reference evidence="8 9" key="1">
    <citation type="submission" date="2024-02" db="EMBL/GenBank/DDBJ databases">
        <title>A nitrogen-fixing paenibacillus bacterium.</title>
        <authorList>
            <person name="Zhang W.L."/>
            <person name="Chen S.F."/>
        </authorList>
    </citation>
    <scope>NUCLEOTIDE SEQUENCE [LARGE SCALE GENOMIC DNA]</scope>
    <source>
        <strain evidence="8 9">M1</strain>
    </source>
</reference>
<evidence type="ECO:0000313" key="9">
    <source>
        <dbReference type="Proteomes" id="UP001306950"/>
    </source>
</evidence>
<dbReference type="CDD" id="cd17536">
    <property type="entry name" value="REC_YesN-like"/>
    <property type="match status" value="1"/>
</dbReference>
<keyword evidence="2" id="KW-0238">DNA-binding</keyword>
<dbReference type="SUPFAM" id="SSF52172">
    <property type="entry name" value="CheY-like"/>
    <property type="match status" value="1"/>
</dbReference>
<dbReference type="Pfam" id="PF17853">
    <property type="entry name" value="GGDEF_2"/>
    <property type="match status" value="1"/>
</dbReference>
<evidence type="ECO:0000259" key="7">
    <source>
        <dbReference type="PROSITE" id="PS50110"/>
    </source>
</evidence>
<dbReference type="Pfam" id="PF12833">
    <property type="entry name" value="HTH_18"/>
    <property type="match status" value="1"/>
</dbReference>
<dbReference type="InterPro" id="IPR009057">
    <property type="entry name" value="Homeodomain-like_sf"/>
</dbReference>
<feature type="region of interest" description="Disordered" evidence="5">
    <location>
        <begin position="298"/>
        <end position="317"/>
    </location>
</feature>
<keyword evidence="3" id="KW-0804">Transcription</keyword>
<dbReference type="InterPro" id="IPR001789">
    <property type="entry name" value="Sig_transdc_resp-reg_receiver"/>
</dbReference>
<name>A0ABU7VNY9_9BACL</name>
<evidence type="ECO:0000256" key="2">
    <source>
        <dbReference type="ARBA" id="ARBA00023125"/>
    </source>
</evidence>
<dbReference type="Proteomes" id="UP001306950">
    <property type="component" value="Unassembled WGS sequence"/>
</dbReference>
<dbReference type="PANTHER" id="PTHR43280:SF2">
    <property type="entry name" value="HTH-TYPE TRANSCRIPTIONAL REGULATOR EXSA"/>
    <property type="match status" value="1"/>
</dbReference>
<dbReference type="SUPFAM" id="SSF46689">
    <property type="entry name" value="Homeodomain-like"/>
    <property type="match status" value="2"/>
</dbReference>
<sequence>MFQVLLVDDEPLVHHHLGTLSDWRSHGFELCGEAYNGTMALQMIEQSRPHIAIIDVSMPGMNGVELQRTIKDKYPAVKSIMLSSYDDYDYVRECLRNGAVDYLLKHRLNDQSLISILKKAAQELQAETGLSGSRPAYGREEEGKGMSTEIFREQVVQLLAGKPGAAHELESYVRRSGFFSDAVCYAAAAVQIVPFLLLMESRSDVQTNRLVRQAVELMQQSLGDLPERAVVYVENGRLAVVFAFGERSEQAAASEAGRLMSNVSHSLEMFLNLKCTYAIGHICGSLSGLEASYRAAERAIDSSPSPQEPGSGSSSPRLALSIEEQKQLLLSMERLDKEGVQRSIAAVFVSIRKHPLHSQSVQMIVSELLSIGEKAMPADEAAAGGLPSREELGNIGSMAGLERWLQAYFAGLMDRLRERQAAGPYSRHVSQAILLILERYHSYVTLELAAGAIGLNPSYLSRIFKEETRMTFSEYVNRVRIDASRKLLESGRYTVKQISSQVGFTTYNYFFKVFKELTGMTPHAYMSGSRERSESVK</sequence>
<dbReference type="Gene3D" id="1.10.10.60">
    <property type="entry name" value="Homeodomain-like"/>
    <property type="match status" value="2"/>
</dbReference>
<dbReference type="SMART" id="SM00448">
    <property type="entry name" value="REC"/>
    <property type="match status" value="1"/>
</dbReference>
<feature type="compositionally biased region" description="Low complexity" evidence="5">
    <location>
        <begin position="302"/>
        <end position="316"/>
    </location>
</feature>
<dbReference type="InterPro" id="IPR018060">
    <property type="entry name" value="HTH_AraC"/>
</dbReference>
<dbReference type="PROSITE" id="PS00041">
    <property type="entry name" value="HTH_ARAC_FAMILY_1"/>
    <property type="match status" value="1"/>
</dbReference>
<dbReference type="SMART" id="SM00342">
    <property type="entry name" value="HTH_ARAC"/>
    <property type="match status" value="1"/>
</dbReference>
<gene>
    <name evidence="8" type="ORF">V3851_06455</name>
</gene>
<dbReference type="PROSITE" id="PS01124">
    <property type="entry name" value="HTH_ARAC_FAMILY_2"/>
    <property type="match status" value="1"/>
</dbReference>
<evidence type="ECO:0000313" key="8">
    <source>
        <dbReference type="EMBL" id="MEF2965471.1"/>
    </source>
</evidence>